<evidence type="ECO:0000256" key="2">
    <source>
        <dbReference type="ARBA" id="ARBA00022679"/>
    </source>
</evidence>
<dbReference type="PANTHER" id="PTHR43464">
    <property type="entry name" value="METHYLTRANSFERASE"/>
    <property type="match status" value="1"/>
</dbReference>
<dbReference type="SUPFAM" id="SSF53335">
    <property type="entry name" value="S-adenosyl-L-methionine-dependent methyltransferases"/>
    <property type="match status" value="1"/>
</dbReference>
<organism evidence="5 6">
    <name type="scientific">Sphingomonas yantingensis</name>
    <dbReference type="NCBI Taxonomy" id="1241761"/>
    <lineage>
        <taxon>Bacteria</taxon>
        <taxon>Pseudomonadati</taxon>
        <taxon>Pseudomonadota</taxon>
        <taxon>Alphaproteobacteria</taxon>
        <taxon>Sphingomonadales</taxon>
        <taxon>Sphingomonadaceae</taxon>
        <taxon>Sphingomonas</taxon>
    </lineage>
</organism>
<dbReference type="GO" id="GO:0008757">
    <property type="term" value="F:S-adenosylmethionine-dependent methyltransferase activity"/>
    <property type="evidence" value="ECO:0007669"/>
    <property type="project" value="InterPro"/>
</dbReference>
<dbReference type="Pfam" id="PF08241">
    <property type="entry name" value="Methyltransf_11"/>
    <property type="match status" value="1"/>
</dbReference>
<feature type="domain" description="Methyltransferase type 11" evidence="4">
    <location>
        <begin position="48"/>
        <end position="141"/>
    </location>
</feature>
<dbReference type="RefSeq" id="WP_184025117.1">
    <property type="nucleotide sequence ID" value="NZ_JACIJJ010000001.1"/>
</dbReference>
<proteinExistence type="predicted"/>
<evidence type="ECO:0000313" key="6">
    <source>
        <dbReference type="Proteomes" id="UP000557739"/>
    </source>
</evidence>
<evidence type="ECO:0000259" key="4">
    <source>
        <dbReference type="Pfam" id="PF08241"/>
    </source>
</evidence>
<evidence type="ECO:0000313" key="5">
    <source>
        <dbReference type="EMBL" id="MBB5697692.1"/>
    </source>
</evidence>
<evidence type="ECO:0000256" key="1">
    <source>
        <dbReference type="ARBA" id="ARBA00022603"/>
    </source>
</evidence>
<name>A0A7W9EH15_9SPHN</name>
<dbReference type="AlphaFoldDB" id="A0A7W9EH15"/>
<accession>A0A7W9EH15</accession>
<evidence type="ECO:0000256" key="3">
    <source>
        <dbReference type="ARBA" id="ARBA00022691"/>
    </source>
</evidence>
<dbReference type="EMBL" id="JACIJJ010000001">
    <property type="protein sequence ID" value="MBB5697692.1"/>
    <property type="molecule type" value="Genomic_DNA"/>
</dbReference>
<dbReference type="InterPro" id="IPR029063">
    <property type="entry name" value="SAM-dependent_MTases_sf"/>
</dbReference>
<comment type="caution">
    <text evidence="5">The sequence shown here is derived from an EMBL/GenBank/DDBJ whole genome shotgun (WGS) entry which is preliminary data.</text>
</comment>
<sequence>MTGGADWRARVGDAWAAEWLRTDRSFAELDPALLAAALDGLGEGARVLDVGCGAGATSLAIAAARRDVAVTGVDLSAALVAAAEKRGAGRATFRVADAAVLTGEAAYDRLVSRHGVMFFDDPVSAFAALRRATAPNGRIVFSCFRARALNGWATEPAAALGVETGGADGQAGGPGPFAFALAGEVERILADAGWRDARGEVVDYDYVAGDGADAVDEAVALLRRIGPAARAIADAPRDRQGELLERLAALCAAKRSENRVAFSAAAWIWTARNPEEPA</sequence>
<dbReference type="Proteomes" id="UP000557739">
    <property type="component" value="Unassembled WGS sequence"/>
</dbReference>
<protein>
    <submittedName>
        <fullName evidence="5">SAM-dependent methyltransferase</fullName>
    </submittedName>
</protein>
<keyword evidence="3" id="KW-0949">S-adenosyl-L-methionine</keyword>
<dbReference type="PANTHER" id="PTHR43464:SF19">
    <property type="entry name" value="UBIQUINONE BIOSYNTHESIS O-METHYLTRANSFERASE, MITOCHONDRIAL"/>
    <property type="match status" value="1"/>
</dbReference>
<reference evidence="5 6" key="1">
    <citation type="submission" date="2020-08" db="EMBL/GenBank/DDBJ databases">
        <title>Genomic Encyclopedia of Type Strains, Phase IV (KMG-IV): sequencing the most valuable type-strain genomes for metagenomic binning, comparative biology and taxonomic classification.</title>
        <authorList>
            <person name="Goeker M."/>
        </authorList>
    </citation>
    <scope>NUCLEOTIDE SEQUENCE [LARGE SCALE GENOMIC DNA]</scope>
    <source>
        <strain evidence="5 6">DSM 27244</strain>
    </source>
</reference>
<dbReference type="CDD" id="cd02440">
    <property type="entry name" value="AdoMet_MTases"/>
    <property type="match status" value="1"/>
</dbReference>
<dbReference type="InterPro" id="IPR013216">
    <property type="entry name" value="Methyltransf_11"/>
</dbReference>
<dbReference type="GO" id="GO:0032259">
    <property type="term" value="P:methylation"/>
    <property type="evidence" value="ECO:0007669"/>
    <property type="project" value="UniProtKB-KW"/>
</dbReference>
<dbReference type="Gene3D" id="3.40.50.150">
    <property type="entry name" value="Vaccinia Virus protein VP39"/>
    <property type="match status" value="1"/>
</dbReference>
<keyword evidence="6" id="KW-1185">Reference proteome</keyword>
<keyword evidence="1 5" id="KW-0489">Methyltransferase</keyword>
<gene>
    <name evidence="5" type="ORF">FHR19_001017</name>
</gene>
<keyword evidence="2 5" id="KW-0808">Transferase</keyword>